<feature type="compositionally biased region" description="Basic and acidic residues" evidence="1">
    <location>
        <begin position="59"/>
        <end position="75"/>
    </location>
</feature>
<dbReference type="InterPro" id="IPR043157">
    <property type="entry name" value="Dynein_AAA1S"/>
</dbReference>
<proteinExistence type="predicted"/>
<dbReference type="PANTHER" id="PTHR45703">
    <property type="entry name" value="DYNEIN HEAVY CHAIN"/>
    <property type="match status" value="1"/>
</dbReference>
<dbReference type="PANTHER" id="PTHR45703:SF36">
    <property type="entry name" value="DYNEIN HEAVY CHAIN, CYTOPLASMIC"/>
    <property type="match status" value="1"/>
</dbReference>
<accession>A0A915D4R6</accession>
<feature type="region of interest" description="Disordered" evidence="1">
    <location>
        <begin position="59"/>
        <end position="82"/>
    </location>
</feature>
<dbReference type="GO" id="GO:0045505">
    <property type="term" value="F:dynein intermediate chain binding"/>
    <property type="evidence" value="ECO:0007669"/>
    <property type="project" value="InterPro"/>
</dbReference>
<dbReference type="GO" id="GO:0007018">
    <property type="term" value="P:microtubule-based movement"/>
    <property type="evidence" value="ECO:0007669"/>
    <property type="project" value="InterPro"/>
</dbReference>
<dbReference type="Proteomes" id="UP000887574">
    <property type="component" value="Unplaced"/>
</dbReference>
<evidence type="ECO:0000313" key="4">
    <source>
        <dbReference type="WBParaSite" id="jg15566"/>
    </source>
</evidence>
<dbReference type="WBParaSite" id="jg15566">
    <property type="protein sequence ID" value="jg15566"/>
    <property type="gene ID" value="jg15566"/>
</dbReference>
<dbReference type="InterPro" id="IPR035699">
    <property type="entry name" value="AAA_6"/>
</dbReference>
<dbReference type="InterPro" id="IPR026983">
    <property type="entry name" value="DHC"/>
</dbReference>
<dbReference type="GO" id="GO:0005524">
    <property type="term" value="F:ATP binding"/>
    <property type="evidence" value="ECO:0007669"/>
    <property type="project" value="InterPro"/>
</dbReference>
<name>A0A915D4R6_9BILA</name>
<reference evidence="4" key="1">
    <citation type="submission" date="2022-11" db="UniProtKB">
        <authorList>
            <consortium name="WormBaseParasite"/>
        </authorList>
    </citation>
    <scope>IDENTIFICATION</scope>
</reference>
<dbReference type="Gene3D" id="1.10.8.710">
    <property type="match status" value="1"/>
</dbReference>
<dbReference type="AlphaFoldDB" id="A0A915D4R6"/>
<evidence type="ECO:0000259" key="2">
    <source>
        <dbReference type="Pfam" id="PF12774"/>
    </source>
</evidence>
<evidence type="ECO:0000256" key="1">
    <source>
        <dbReference type="SAM" id="MobiDB-lite"/>
    </source>
</evidence>
<dbReference type="Pfam" id="PF12774">
    <property type="entry name" value="AAA_6"/>
    <property type="match status" value="1"/>
</dbReference>
<sequence>MLFSQGFQTAETLAKKIVPLFTLCKEQLSDQYHYDFGLRALKYVLVSAGNIKRAEIQRISKDQHDKGTESQERDIASPGLGRHSAFVLSPPRRVPRCQIFAFVYEDLKTPLVSGPTSIIRYKNSHFDVVRQRKRK</sequence>
<feature type="domain" description="Dynein heavy chain hydrolytic ATP-binding dynein motor region" evidence="2">
    <location>
        <begin position="1"/>
        <end position="57"/>
    </location>
</feature>
<dbReference type="GO" id="GO:0030286">
    <property type="term" value="C:dynein complex"/>
    <property type="evidence" value="ECO:0007669"/>
    <property type="project" value="InterPro"/>
</dbReference>
<evidence type="ECO:0000313" key="3">
    <source>
        <dbReference type="Proteomes" id="UP000887574"/>
    </source>
</evidence>
<dbReference type="GO" id="GO:0051959">
    <property type="term" value="F:dynein light intermediate chain binding"/>
    <property type="evidence" value="ECO:0007669"/>
    <property type="project" value="InterPro"/>
</dbReference>
<keyword evidence="3" id="KW-1185">Reference proteome</keyword>
<organism evidence="3 4">
    <name type="scientific">Ditylenchus dipsaci</name>
    <dbReference type="NCBI Taxonomy" id="166011"/>
    <lineage>
        <taxon>Eukaryota</taxon>
        <taxon>Metazoa</taxon>
        <taxon>Ecdysozoa</taxon>
        <taxon>Nematoda</taxon>
        <taxon>Chromadorea</taxon>
        <taxon>Rhabditida</taxon>
        <taxon>Tylenchina</taxon>
        <taxon>Tylenchomorpha</taxon>
        <taxon>Sphaerularioidea</taxon>
        <taxon>Anguinidae</taxon>
        <taxon>Anguininae</taxon>
        <taxon>Ditylenchus</taxon>
    </lineage>
</organism>
<protein>
    <submittedName>
        <fullName evidence="4">Dynein heavy chain hydrolytic ATP-binding dynein motor region domain-containing protein</fullName>
    </submittedName>
</protein>